<evidence type="ECO:0000313" key="2">
    <source>
        <dbReference type="EMBL" id="SEA49098.1"/>
    </source>
</evidence>
<name>A0A1H4BM24_9GAMM</name>
<feature type="signal peptide" evidence="1">
    <location>
        <begin position="1"/>
        <end position="24"/>
    </location>
</feature>
<keyword evidence="1" id="KW-0732">Signal</keyword>
<evidence type="ECO:0000313" key="3">
    <source>
        <dbReference type="Proteomes" id="UP000199397"/>
    </source>
</evidence>
<gene>
    <name evidence="2" type="ORF">SAMN05660964_01713</name>
</gene>
<accession>A0A1H4BM24</accession>
<dbReference type="STRING" id="525918.SAMN05660964_01713"/>
<dbReference type="RefSeq" id="WP_093067417.1">
    <property type="nucleotide sequence ID" value="NZ_FNQP01000008.1"/>
</dbReference>
<feature type="chain" id="PRO_5011644955" evidence="1">
    <location>
        <begin position="25"/>
        <end position="246"/>
    </location>
</feature>
<dbReference type="PROSITE" id="PS51257">
    <property type="entry name" value="PROKAR_LIPOPROTEIN"/>
    <property type="match status" value="1"/>
</dbReference>
<reference evidence="2 3" key="1">
    <citation type="submission" date="2016-10" db="EMBL/GenBank/DDBJ databases">
        <authorList>
            <person name="de Groot N.N."/>
        </authorList>
    </citation>
    <scope>NUCLEOTIDE SEQUENCE [LARGE SCALE GENOMIC DNA]</scope>
    <source>
        <strain evidence="2 3">DSM 21228</strain>
    </source>
</reference>
<protein>
    <submittedName>
        <fullName evidence="2">Uncharacterized protein</fullName>
    </submittedName>
</protein>
<dbReference type="EMBL" id="FNQP01000008">
    <property type="protein sequence ID" value="SEA49098.1"/>
    <property type="molecule type" value="Genomic_DNA"/>
</dbReference>
<dbReference type="AlphaFoldDB" id="A0A1H4BM24"/>
<organism evidence="2 3">
    <name type="scientific">Thiothrix caldifontis</name>
    <dbReference type="NCBI Taxonomy" id="525918"/>
    <lineage>
        <taxon>Bacteria</taxon>
        <taxon>Pseudomonadati</taxon>
        <taxon>Pseudomonadota</taxon>
        <taxon>Gammaproteobacteria</taxon>
        <taxon>Thiotrichales</taxon>
        <taxon>Thiotrichaceae</taxon>
        <taxon>Thiothrix</taxon>
    </lineage>
</organism>
<dbReference type="Proteomes" id="UP000199397">
    <property type="component" value="Unassembled WGS sequence"/>
</dbReference>
<proteinExistence type="predicted"/>
<sequence>MKKTLPILFLGASLLAGCISSSPATMPLPTTSQLLTLNHKVAGDIAYFLKNPPKTSQELKANLNVGYYQELNTRLQTANPEADARAAIARGERYLLGILNDSANNGKLAAAYRPWQFSPHVAVIPYMGRAFRDAIENQPPFEPILPQLLMDKWANRDCPIKLLEGANAMDGRYQVPGTNIVKFHLLEELPGRFVPLNTGEDIMSGDVKDGVDIAGILITYIHTTTFDYGSRWNEAMLSVCHKGTAP</sequence>
<evidence type="ECO:0000256" key="1">
    <source>
        <dbReference type="SAM" id="SignalP"/>
    </source>
</evidence>
<keyword evidence="3" id="KW-1185">Reference proteome</keyword>